<keyword evidence="1" id="KW-0732">Signal</keyword>
<dbReference type="EMBL" id="JACHIJ010000003">
    <property type="protein sequence ID" value="MBB5052806.1"/>
    <property type="molecule type" value="Genomic_DNA"/>
</dbReference>
<sequence>MNRATTFACVLGSLLWSNSAFAQGKSVILMPGAGGAAPIDFLVRNQSRIGGAGASVIVTTSSGEAASLSQAEAAKGRKVILIGMSRGTIDVANAISLGAKADGVVLVAGAYDNVRSALGSPARLPRTLLVHHRGDECSSTPPSAATSFVSWSGGKATVRWISNQGAPVPNPCGPRGAHGFYMQDGSAISAINGFIGSR</sequence>
<protein>
    <recommendedName>
        <fullName evidence="4">Alpha/beta hydrolase</fullName>
    </recommendedName>
</protein>
<dbReference type="InterPro" id="IPR029058">
    <property type="entry name" value="AB_hydrolase_fold"/>
</dbReference>
<dbReference type="SUPFAM" id="SSF53474">
    <property type="entry name" value="alpha/beta-Hydrolases"/>
    <property type="match status" value="1"/>
</dbReference>
<comment type="caution">
    <text evidence="2">The sequence shown here is derived from an EMBL/GenBank/DDBJ whole genome shotgun (WGS) entry which is preliminary data.</text>
</comment>
<evidence type="ECO:0000256" key="1">
    <source>
        <dbReference type="SAM" id="SignalP"/>
    </source>
</evidence>
<evidence type="ECO:0000313" key="2">
    <source>
        <dbReference type="EMBL" id="MBB5052806.1"/>
    </source>
</evidence>
<feature type="chain" id="PRO_5032577990" description="Alpha/beta hydrolase" evidence="1">
    <location>
        <begin position="23"/>
        <end position="198"/>
    </location>
</feature>
<name>A0A840N7W4_9BRAD</name>
<dbReference type="Proteomes" id="UP000521227">
    <property type="component" value="Unassembled WGS sequence"/>
</dbReference>
<feature type="signal peptide" evidence="1">
    <location>
        <begin position="1"/>
        <end position="22"/>
    </location>
</feature>
<accession>A0A840N7W4</accession>
<proteinExistence type="predicted"/>
<evidence type="ECO:0000313" key="3">
    <source>
        <dbReference type="Proteomes" id="UP000521227"/>
    </source>
</evidence>
<dbReference type="AlphaFoldDB" id="A0A840N7W4"/>
<dbReference type="Gene3D" id="3.40.50.1820">
    <property type="entry name" value="alpha/beta hydrolase"/>
    <property type="match status" value="1"/>
</dbReference>
<gene>
    <name evidence="2" type="ORF">HNQ36_002780</name>
</gene>
<evidence type="ECO:0008006" key="4">
    <source>
        <dbReference type="Google" id="ProtNLM"/>
    </source>
</evidence>
<organism evidence="2 3">
    <name type="scientific">Afipia massiliensis</name>
    <dbReference type="NCBI Taxonomy" id="211460"/>
    <lineage>
        <taxon>Bacteria</taxon>
        <taxon>Pseudomonadati</taxon>
        <taxon>Pseudomonadota</taxon>
        <taxon>Alphaproteobacteria</taxon>
        <taxon>Hyphomicrobiales</taxon>
        <taxon>Nitrobacteraceae</taxon>
        <taxon>Afipia</taxon>
    </lineage>
</organism>
<reference evidence="2 3" key="1">
    <citation type="submission" date="2020-08" db="EMBL/GenBank/DDBJ databases">
        <title>Genomic Encyclopedia of Type Strains, Phase IV (KMG-IV): sequencing the most valuable type-strain genomes for metagenomic binning, comparative biology and taxonomic classification.</title>
        <authorList>
            <person name="Goeker M."/>
        </authorList>
    </citation>
    <scope>NUCLEOTIDE SEQUENCE [LARGE SCALE GENOMIC DNA]</scope>
    <source>
        <strain evidence="2 3">DSM 17498</strain>
    </source>
</reference>